<dbReference type="InterPro" id="IPR044068">
    <property type="entry name" value="CB"/>
</dbReference>
<keyword evidence="6 11" id="KW-0159">Chromosome partition</keyword>
<dbReference type="InterPro" id="IPR010998">
    <property type="entry name" value="Integrase_recombinase_N"/>
</dbReference>
<dbReference type="PROSITE" id="PS51898">
    <property type="entry name" value="TYR_RECOMBINASE"/>
    <property type="match status" value="1"/>
</dbReference>
<feature type="active site" evidence="11">
    <location>
        <position position="198"/>
    </location>
</feature>
<evidence type="ECO:0000256" key="8">
    <source>
        <dbReference type="ARBA" id="ARBA00023125"/>
    </source>
</evidence>
<dbReference type="PANTHER" id="PTHR30349">
    <property type="entry name" value="PHAGE INTEGRASE-RELATED"/>
    <property type="match status" value="1"/>
</dbReference>
<comment type="caution">
    <text evidence="14">The sequence shown here is derived from an EMBL/GenBank/DDBJ whole genome shotgun (WGS) entry which is preliminary data.</text>
</comment>
<evidence type="ECO:0000256" key="2">
    <source>
        <dbReference type="ARBA" id="ARBA00010450"/>
    </source>
</evidence>
<evidence type="ECO:0000256" key="11">
    <source>
        <dbReference type="HAMAP-Rule" id="MF_01807"/>
    </source>
</evidence>
<accession>A0ABU0M879</accession>
<evidence type="ECO:0000259" key="13">
    <source>
        <dbReference type="PROSITE" id="PS51900"/>
    </source>
</evidence>
<dbReference type="PROSITE" id="PS51900">
    <property type="entry name" value="CB"/>
    <property type="match status" value="1"/>
</dbReference>
<evidence type="ECO:0000313" key="15">
    <source>
        <dbReference type="Proteomes" id="UP001223743"/>
    </source>
</evidence>
<evidence type="ECO:0000256" key="3">
    <source>
        <dbReference type="ARBA" id="ARBA00015810"/>
    </source>
</evidence>
<dbReference type="InterPro" id="IPR013762">
    <property type="entry name" value="Integrase-like_cat_sf"/>
</dbReference>
<evidence type="ECO:0000256" key="10">
    <source>
        <dbReference type="ARBA" id="ARBA00023306"/>
    </source>
</evidence>
<dbReference type="InterPro" id="IPR011010">
    <property type="entry name" value="DNA_brk_join_enz"/>
</dbReference>
<dbReference type="InterPro" id="IPR002104">
    <property type="entry name" value="Integrase_catalytic"/>
</dbReference>
<dbReference type="InterPro" id="IPR011932">
    <property type="entry name" value="Recomb_XerD"/>
</dbReference>
<keyword evidence="7 11" id="KW-0229">DNA integration</keyword>
<sequence length="330" mass="35964">MAAMEPAPTEEAAQRALRGSLGSDLETFLEMMSAERGAAPNTLDSYRRDVEDYGSFLARRRTSLRTASPTDIRAYMAELEARGYAASSAARRLSALRQLHRFLFAEGIRTDDPTGIVAAPKRKPPLPKIMSEAEVERLLTEAEAAVARADTPPARLRAARLAALLETLYASGLRVSELVALPATAARPDLRMLMIRGKGGKERIVPLTERSRAAIGRFMMLRREAEGDKPAGPWLFPAISESGTLTRQAFARDLKALAASVGIAPARVSPHVLRHAFASHLLQNGADLRIVQQLLGHADISTTQIYTHVLEERLKSLVADHHPLARTAAD</sequence>
<keyword evidence="10 11" id="KW-0131">Cell cycle</keyword>
<dbReference type="PANTHER" id="PTHR30349:SF90">
    <property type="entry name" value="TYROSINE RECOMBINASE XERD"/>
    <property type="match status" value="1"/>
</dbReference>
<evidence type="ECO:0000256" key="6">
    <source>
        <dbReference type="ARBA" id="ARBA00022829"/>
    </source>
</evidence>
<evidence type="ECO:0000256" key="7">
    <source>
        <dbReference type="ARBA" id="ARBA00022908"/>
    </source>
</evidence>
<evidence type="ECO:0000259" key="12">
    <source>
        <dbReference type="PROSITE" id="PS51898"/>
    </source>
</evidence>
<evidence type="ECO:0000256" key="1">
    <source>
        <dbReference type="ARBA" id="ARBA00004496"/>
    </source>
</evidence>
<protein>
    <recommendedName>
        <fullName evidence="3 11">Tyrosine recombinase XerD</fullName>
    </recommendedName>
</protein>
<feature type="active site" description="O-(3'-phospho-DNA)-tyrosine intermediate" evidence="11">
    <location>
        <position position="306"/>
    </location>
</feature>
<evidence type="ECO:0000256" key="9">
    <source>
        <dbReference type="ARBA" id="ARBA00023172"/>
    </source>
</evidence>
<comment type="similarity">
    <text evidence="2 11">Belongs to the 'phage' integrase family. XerD subfamily.</text>
</comment>
<proteinExistence type="inferred from homology"/>
<name>A0ABU0M879_9HYPH</name>
<feature type="active site" evidence="11">
    <location>
        <position position="274"/>
    </location>
</feature>
<feature type="active site" evidence="11">
    <location>
        <position position="174"/>
    </location>
</feature>
<keyword evidence="5 11" id="KW-0132">Cell division</keyword>
<feature type="domain" description="Core-binding (CB)" evidence="13">
    <location>
        <begin position="19"/>
        <end position="104"/>
    </location>
</feature>
<evidence type="ECO:0000256" key="5">
    <source>
        <dbReference type="ARBA" id="ARBA00022618"/>
    </source>
</evidence>
<gene>
    <name evidence="11" type="primary">xerD</name>
    <name evidence="14" type="ORF">QO015_002782</name>
</gene>
<feature type="active site" evidence="11">
    <location>
        <position position="271"/>
    </location>
</feature>
<feature type="domain" description="Tyr recombinase" evidence="12">
    <location>
        <begin position="125"/>
        <end position="319"/>
    </location>
</feature>
<feature type="active site" evidence="11">
    <location>
        <position position="297"/>
    </location>
</feature>
<keyword evidence="4 11" id="KW-0963">Cytoplasm</keyword>
<dbReference type="SUPFAM" id="SSF56349">
    <property type="entry name" value="DNA breaking-rejoining enzymes"/>
    <property type="match status" value="1"/>
</dbReference>
<dbReference type="HAMAP" id="MF_01807">
    <property type="entry name" value="Recomb_XerD"/>
    <property type="match status" value="1"/>
</dbReference>
<dbReference type="Pfam" id="PF02899">
    <property type="entry name" value="Phage_int_SAM_1"/>
    <property type="match status" value="1"/>
</dbReference>
<dbReference type="Gene3D" id="1.10.443.10">
    <property type="entry name" value="Intergrase catalytic core"/>
    <property type="match status" value="1"/>
</dbReference>
<dbReference type="Proteomes" id="UP001223743">
    <property type="component" value="Unassembled WGS sequence"/>
</dbReference>
<reference evidence="14 15" key="1">
    <citation type="submission" date="2023-07" db="EMBL/GenBank/DDBJ databases">
        <title>Genomic Encyclopedia of Type Strains, Phase IV (KMG-IV): sequencing the most valuable type-strain genomes for metagenomic binning, comparative biology and taxonomic classification.</title>
        <authorList>
            <person name="Goeker M."/>
        </authorList>
    </citation>
    <scope>NUCLEOTIDE SEQUENCE [LARGE SCALE GENOMIC DNA]</scope>
    <source>
        <strain evidence="14 15">B1-1</strain>
    </source>
</reference>
<comment type="subcellular location">
    <subcellularLocation>
        <location evidence="1 11">Cytoplasm</location>
    </subcellularLocation>
</comment>
<dbReference type="HAMAP" id="MF_01808">
    <property type="entry name" value="Recomb_XerC_XerD"/>
    <property type="match status" value="1"/>
</dbReference>
<keyword evidence="15" id="KW-1185">Reference proteome</keyword>
<dbReference type="Pfam" id="PF00589">
    <property type="entry name" value="Phage_integrase"/>
    <property type="match status" value="1"/>
</dbReference>
<dbReference type="InterPro" id="IPR004107">
    <property type="entry name" value="Integrase_SAM-like_N"/>
</dbReference>
<evidence type="ECO:0000313" key="14">
    <source>
        <dbReference type="EMBL" id="MDQ0517169.1"/>
    </source>
</evidence>
<dbReference type="EMBL" id="JAUSWJ010000001">
    <property type="protein sequence ID" value="MDQ0517169.1"/>
    <property type="molecule type" value="Genomic_DNA"/>
</dbReference>
<evidence type="ECO:0000256" key="4">
    <source>
        <dbReference type="ARBA" id="ARBA00022490"/>
    </source>
</evidence>
<keyword evidence="9 11" id="KW-0233">DNA recombination</keyword>
<comment type="function">
    <text evidence="11">Site-specific tyrosine recombinase, which acts by catalyzing the cutting and rejoining of the recombining DNA molecules. The XerC-XerD complex is essential to convert dimers of the bacterial chromosome into monomers to permit their segregation at cell division. It also contributes to the segregational stability of plasmids.</text>
</comment>
<comment type="subunit">
    <text evidence="11">Forms a cyclic heterotetrameric complex composed of two molecules of XerC and two molecules of XerD.</text>
</comment>
<keyword evidence="8 11" id="KW-0238">DNA-binding</keyword>
<organism evidence="14 15">
    <name type="scientific">Kaistia geumhonensis</name>
    <dbReference type="NCBI Taxonomy" id="410839"/>
    <lineage>
        <taxon>Bacteria</taxon>
        <taxon>Pseudomonadati</taxon>
        <taxon>Pseudomonadota</taxon>
        <taxon>Alphaproteobacteria</taxon>
        <taxon>Hyphomicrobiales</taxon>
        <taxon>Kaistiaceae</taxon>
        <taxon>Kaistia</taxon>
    </lineage>
</organism>
<dbReference type="Gene3D" id="1.10.150.130">
    <property type="match status" value="1"/>
</dbReference>
<dbReference type="InterPro" id="IPR023009">
    <property type="entry name" value="Tyrosine_recombinase_XerC/XerD"/>
</dbReference>
<dbReference type="InterPro" id="IPR050090">
    <property type="entry name" value="Tyrosine_recombinase_XerCD"/>
</dbReference>
<dbReference type="NCBIfam" id="NF001399">
    <property type="entry name" value="PRK00283.1"/>
    <property type="match status" value="1"/>
</dbReference>